<dbReference type="SUPFAM" id="SSF53756">
    <property type="entry name" value="UDP-Glycosyltransferase/glycogen phosphorylase"/>
    <property type="match status" value="1"/>
</dbReference>
<evidence type="ECO:0000313" key="2">
    <source>
        <dbReference type="EMBL" id="SMC98927.1"/>
    </source>
</evidence>
<dbReference type="Proteomes" id="UP000192656">
    <property type="component" value="Unassembled WGS sequence"/>
</dbReference>
<dbReference type="EMBL" id="FWXR01000016">
    <property type="protein sequence ID" value="SMC98927.1"/>
    <property type="molecule type" value="Genomic_DNA"/>
</dbReference>
<dbReference type="PANTHER" id="PTHR12526">
    <property type="entry name" value="GLYCOSYLTRANSFERASE"/>
    <property type="match status" value="1"/>
</dbReference>
<keyword evidence="3" id="KW-1185">Reference proteome</keyword>
<dbReference type="PANTHER" id="PTHR12526:SF638">
    <property type="entry name" value="SPORE COAT PROTEIN SA"/>
    <property type="match status" value="1"/>
</dbReference>
<dbReference type="Pfam" id="PF13692">
    <property type="entry name" value="Glyco_trans_1_4"/>
    <property type="match status" value="1"/>
</dbReference>
<proteinExistence type="predicted"/>
<dbReference type="Pfam" id="PF13477">
    <property type="entry name" value="Glyco_trans_4_2"/>
    <property type="match status" value="1"/>
</dbReference>
<gene>
    <name evidence="2" type="ORF">SAMN06297251_11668</name>
</gene>
<dbReference type="GO" id="GO:0016757">
    <property type="term" value="F:glycosyltransferase activity"/>
    <property type="evidence" value="ECO:0007669"/>
    <property type="project" value="UniProtKB-ARBA"/>
</dbReference>
<evidence type="ECO:0000313" key="3">
    <source>
        <dbReference type="Proteomes" id="UP000192656"/>
    </source>
</evidence>
<dbReference type="InterPro" id="IPR028098">
    <property type="entry name" value="Glyco_trans_4-like_N"/>
</dbReference>
<dbReference type="OrthoDB" id="9790710at2"/>
<accession>A0A1W2DNE2</accession>
<dbReference type="CDD" id="cd03808">
    <property type="entry name" value="GT4_CapM-like"/>
    <property type="match status" value="1"/>
</dbReference>
<dbReference type="STRING" id="937218.SAMN06297251_11668"/>
<evidence type="ECO:0000259" key="1">
    <source>
        <dbReference type="Pfam" id="PF13477"/>
    </source>
</evidence>
<feature type="domain" description="Glycosyltransferase subfamily 4-like N-terminal" evidence="1">
    <location>
        <begin position="24"/>
        <end position="155"/>
    </location>
</feature>
<reference evidence="2 3" key="1">
    <citation type="submission" date="2017-04" db="EMBL/GenBank/DDBJ databases">
        <authorList>
            <person name="Afonso C.L."/>
            <person name="Miller P.J."/>
            <person name="Scott M.A."/>
            <person name="Spackman E."/>
            <person name="Goraichik I."/>
            <person name="Dimitrov K.M."/>
            <person name="Suarez D.L."/>
            <person name="Swayne D.E."/>
        </authorList>
    </citation>
    <scope>NUCLEOTIDE SEQUENCE [LARGE SCALE GENOMIC DNA]</scope>
    <source>
        <strain evidence="2 3">CGMCC 1.10972</strain>
    </source>
</reference>
<dbReference type="Gene3D" id="3.40.50.2000">
    <property type="entry name" value="Glycogen Phosphorylase B"/>
    <property type="match status" value="2"/>
</dbReference>
<dbReference type="AlphaFoldDB" id="A0A1W2DNE2"/>
<name>A0A1W2DNE2_9HYPH</name>
<protein>
    <submittedName>
        <fullName evidence="2">Glycosyltransferase involved in cell wall bisynthesis</fullName>
    </submittedName>
</protein>
<dbReference type="RefSeq" id="WP_084411551.1">
    <property type="nucleotide sequence ID" value="NZ_FWXR01000016.1"/>
</dbReference>
<sequence length="392" mass="41995">MSVTTSSPSFSNPTHGATGARPRLVFVVTEDWFFASHFLPMARAAVEAGFEPVVVTRLRDHRKAIEATGARLVPLDLERRENGPASLMQAVRRLGAILEAERPALIHAISLRSILIAGLAGRMAGNPPSVQAVTGLGFLGARRDLKGRLARALLGRAIAGPLSPKTTRFLLENAQDARFLRLSPDDKRIRIVGGAGVDPQAYPPAPLPKGRGLRLALVSRMVWSKGVDTAVEAVTMARQRGVDVSLTIFGAPDGDNPRAIPKATLDEWNARDGIGWAGPTRDIPAVWAAHHAAIFPSRGGEGLPRTLLEAAACGRAILTSDVPGCRDLVRDGIEGFVLASEDAPAFSRAIEALAGEPDRVAAMGKAARERILTGYTERHVMETVKDLWRELL</sequence>
<organism evidence="2 3">
    <name type="scientific">Fulvimarina manganoxydans</name>
    <dbReference type="NCBI Taxonomy" id="937218"/>
    <lineage>
        <taxon>Bacteria</taxon>
        <taxon>Pseudomonadati</taxon>
        <taxon>Pseudomonadota</taxon>
        <taxon>Alphaproteobacteria</taxon>
        <taxon>Hyphomicrobiales</taxon>
        <taxon>Aurantimonadaceae</taxon>
        <taxon>Fulvimarina</taxon>
    </lineage>
</organism>
<keyword evidence="2" id="KW-0808">Transferase</keyword>